<evidence type="ECO:0000313" key="1">
    <source>
        <dbReference type="EMBL" id="CAD8717696.1"/>
    </source>
</evidence>
<sequence length="110" mass="12427">MENDLVDSNSNSSADIHLAVMIHFKDELNRRAKLTVEQSVKEEDTGSDFYNNLHDNLPPYIKNIKGFPNKLPRRGGIISTSPPLYSENLKAVVKVIQYLLTNTAVYKANH</sequence>
<reference evidence="1" key="1">
    <citation type="submission" date="2021-01" db="EMBL/GenBank/DDBJ databases">
        <authorList>
            <person name="Corre E."/>
            <person name="Pelletier E."/>
            <person name="Niang G."/>
            <person name="Scheremetjew M."/>
            <person name="Finn R."/>
            <person name="Kale V."/>
            <person name="Holt S."/>
            <person name="Cochrane G."/>
            <person name="Meng A."/>
            <person name="Brown T."/>
            <person name="Cohen L."/>
        </authorList>
    </citation>
    <scope>NUCLEOTIDE SEQUENCE</scope>
    <source>
        <strain evidence="1">UTEXLB2642</strain>
    </source>
</reference>
<proteinExistence type="predicted"/>
<organism evidence="1">
    <name type="scientific">Chromulina nebulosa</name>
    <dbReference type="NCBI Taxonomy" id="96789"/>
    <lineage>
        <taxon>Eukaryota</taxon>
        <taxon>Sar</taxon>
        <taxon>Stramenopiles</taxon>
        <taxon>Ochrophyta</taxon>
        <taxon>Chrysophyceae</taxon>
        <taxon>Chromulinales</taxon>
        <taxon>Chromulinaceae</taxon>
        <taxon>Chromulina</taxon>
    </lineage>
</organism>
<dbReference type="AlphaFoldDB" id="A0A7S0SZD7"/>
<accession>A0A7S0SZD7</accession>
<dbReference type="EMBL" id="HBFD01003793">
    <property type="protein sequence ID" value="CAD8717696.1"/>
    <property type="molecule type" value="Transcribed_RNA"/>
</dbReference>
<name>A0A7S0SZD7_9STRA</name>
<protein>
    <submittedName>
        <fullName evidence="1">Uncharacterized protein</fullName>
    </submittedName>
</protein>
<gene>
    <name evidence="1" type="ORF">CNEB1095_LOCUS2474</name>
</gene>